<dbReference type="Proteomes" id="UP001596091">
    <property type="component" value="Unassembled WGS sequence"/>
</dbReference>
<evidence type="ECO:0000256" key="4">
    <source>
        <dbReference type="ARBA" id="ARBA00022917"/>
    </source>
</evidence>
<dbReference type="Gene3D" id="1.10.10.10">
    <property type="entry name" value="Winged helix-like DNA-binding domain superfamily/Winged helix DNA-binding domain"/>
    <property type="match status" value="1"/>
</dbReference>
<dbReference type="NCBIfam" id="TIGR00475">
    <property type="entry name" value="selB"/>
    <property type="match status" value="1"/>
</dbReference>
<keyword evidence="2" id="KW-0963">Cytoplasm</keyword>
<dbReference type="SUPFAM" id="SSF50465">
    <property type="entry name" value="EF-Tu/eEF-1alpha/eIF2-gamma C-terminal domain"/>
    <property type="match status" value="1"/>
</dbReference>
<comment type="caution">
    <text evidence="7">The sequence shown here is derived from an EMBL/GenBank/DDBJ whole genome shotgun (WGS) entry which is preliminary data.</text>
</comment>
<dbReference type="InterPro" id="IPR015191">
    <property type="entry name" value="SelB_WHD4"/>
</dbReference>
<dbReference type="Gene3D" id="2.40.30.10">
    <property type="entry name" value="Translation factors"/>
    <property type="match status" value="1"/>
</dbReference>
<evidence type="ECO:0000256" key="5">
    <source>
        <dbReference type="ARBA" id="ARBA00023134"/>
    </source>
</evidence>
<organism evidence="7 8">
    <name type="scientific">Acidicapsa dinghuensis</name>
    <dbReference type="NCBI Taxonomy" id="2218256"/>
    <lineage>
        <taxon>Bacteria</taxon>
        <taxon>Pseudomonadati</taxon>
        <taxon>Acidobacteriota</taxon>
        <taxon>Terriglobia</taxon>
        <taxon>Terriglobales</taxon>
        <taxon>Acidobacteriaceae</taxon>
        <taxon>Acidicapsa</taxon>
    </lineage>
</organism>
<dbReference type="PROSITE" id="PS51722">
    <property type="entry name" value="G_TR_2"/>
    <property type="match status" value="1"/>
</dbReference>
<dbReference type="SUPFAM" id="SSF46785">
    <property type="entry name" value="Winged helix' DNA-binding domain"/>
    <property type="match status" value="1"/>
</dbReference>
<dbReference type="InterPro" id="IPR036390">
    <property type="entry name" value="WH_DNA-bd_sf"/>
</dbReference>
<keyword evidence="5" id="KW-0342">GTP-binding</keyword>
<comment type="subcellular location">
    <subcellularLocation>
        <location evidence="1">Cytoplasm</location>
    </subcellularLocation>
</comment>
<dbReference type="SUPFAM" id="SSF52540">
    <property type="entry name" value="P-loop containing nucleoside triphosphate hydrolases"/>
    <property type="match status" value="1"/>
</dbReference>
<dbReference type="Gene3D" id="3.40.50.300">
    <property type="entry name" value="P-loop containing nucleotide triphosphate hydrolases"/>
    <property type="match status" value="1"/>
</dbReference>
<dbReference type="SUPFAM" id="SSF50447">
    <property type="entry name" value="Translation proteins"/>
    <property type="match status" value="1"/>
</dbReference>
<evidence type="ECO:0000256" key="3">
    <source>
        <dbReference type="ARBA" id="ARBA00022741"/>
    </source>
</evidence>
<evidence type="ECO:0000256" key="1">
    <source>
        <dbReference type="ARBA" id="ARBA00004496"/>
    </source>
</evidence>
<dbReference type="InterPro" id="IPR009000">
    <property type="entry name" value="Transl_B-barrel_sf"/>
</dbReference>
<dbReference type="RefSeq" id="WP_263333755.1">
    <property type="nucleotide sequence ID" value="NZ_JAGSYH010000002.1"/>
</dbReference>
<dbReference type="Pfam" id="PF09107">
    <property type="entry name" value="WHD_3rd_SelB"/>
    <property type="match status" value="1"/>
</dbReference>
<dbReference type="InterPro" id="IPR036388">
    <property type="entry name" value="WH-like_DNA-bd_sf"/>
</dbReference>
<dbReference type="CDD" id="cd03696">
    <property type="entry name" value="SelB_II"/>
    <property type="match status" value="1"/>
</dbReference>
<proteinExistence type="predicted"/>
<evidence type="ECO:0000313" key="7">
    <source>
        <dbReference type="EMBL" id="MFC5861406.1"/>
    </source>
</evidence>
<dbReference type="InterPro" id="IPR004535">
    <property type="entry name" value="Transl_elong_SelB"/>
</dbReference>
<dbReference type="PROSITE" id="PS00301">
    <property type="entry name" value="G_TR_1"/>
    <property type="match status" value="1"/>
</dbReference>
<accession>A0ABW1EBY2</accession>
<dbReference type="InterPro" id="IPR031157">
    <property type="entry name" value="G_TR_CS"/>
</dbReference>
<reference evidence="8" key="1">
    <citation type="journal article" date="2019" name="Int. J. Syst. Evol. Microbiol.">
        <title>The Global Catalogue of Microorganisms (GCM) 10K type strain sequencing project: providing services to taxonomists for standard genome sequencing and annotation.</title>
        <authorList>
            <consortium name="The Broad Institute Genomics Platform"/>
            <consortium name="The Broad Institute Genome Sequencing Center for Infectious Disease"/>
            <person name="Wu L."/>
            <person name="Ma J."/>
        </authorList>
    </citation>
    <scope>NUCLEOTIDE SEQUENCE [LARGE SCALE GENOMIC DNA]</scope>
    <source>
        <strain evidence="8">JCM 4087</strain>
    </source>
</reference>
<evidence type="ECO:0000313" key="8">
    <source>
        <dbReference type="Proteomes" id="UP001596091"/>
    </source>
</evidence>
<dbReference type="GO" id="GO:0003746">
    <property type="term" value="F:translation elongation factor activity"/>
    <property type="evidence" value="ECO:0007669"/>
    <property type="project" value="UniProtKB-KW"/>
</dbReference>
<gene>
    <name evidence="7" type="primary">selB</name>
    <name evidence="7" type="ORF">ACFPT7_03810</name>
</gene>
<name>A0ABW1EBY2_9BACT</name>
<keyword evidence="7" id="KW-0251">Elongation factor</keyword>
<keyword evidence="4" id="KW-0648">Protein biosynthesis</keyword>
<keyword evidence="8" id="KW-1185">Reference proteome</keyword>
<dbReference type="EMBL" id="JBHSPH010000001">
    <property type="protein sequence ID" value="MFC5861406.1"/>
    <property type="molecule type" value="Genomic_DNA"/>
</dbReference>
<dbReference type="InterPro" id="IPR005225">
    <property type="entry name" value="Small_GTP-bd"/>
</dbReference>
<dbReference type="InterPro" id="IPR050055">
    <property type="entry name" value="EF-Tu_GTPase"/>
</dbReference>
<evidence type="ECO:0000256" key="2">
    <source>
        <dbReference type="ARBA" id="ARBA00022490"/>
    </source>
</evidence>
<dbReference type="InterPro" id="IPR000795">
    <property type="entry name" value="T_Tr_GTP-bd_dom"/>
</dbReference>
<keyword evidence="3" id="KW-0547">Nucleotide-binding</keyword>
<dbReference type="CDD" id="cd15491">
    <property type="entry name" value="selB_III"/>
    <property type="match status" value="1"/>
</dbReference>
<sequence>MADISTRPDSQQPVAHMLPRTVVIGTAGHIDHGKTALIRALTGVDTDRLPDEKRRGITIDLGFASFDTSAHDGSPLQLSFIDVPGHARFVRNMLAGAGGIDAVLLVISAEEGVKPQTEEHLAICSILGIECGLTVLTKKDAVDSNRLKEVRSSVKQFLSTTFLSSEPLIEVSAYTGFGLDTLKDELRKLETRISCRDSDRLVRLPLDRAFAMKGFGTVVTGTLISGSVAAGQEIAIEPGARMAKVRGIQSHGRTSSEVKAATRVALNLTRLETSELSRGDTLVEPGTLAAVDLVDVEIRLLATSPVLKHRARVHFHAFASECTALVLIYGYTSIDSGGKCLARLRLTKPTVLLPGDRFVLRYGASIQTIGGGRILDAHPVQPWVKSRAQTWLEQIRWEIPDQQLVFRIARRGMTGIRESQLSAEAGLRVEAIHAHLAQSIKEENIYFLDDELLIVQKALLDATTLVGKELERLFHSSGIVGVKRSAVGSQMRLQPAVFTWALRRLARAGKLRIVNELLLPGEINHDQTEHNQAKIASICSAYEKAGLASPAPDDLALELGVEKMEMRRLITTLLREQKLIRLGSDSLCMHQKVLAQLKEQMRTLRGQSLSIADFKDITGVSRKYAIPLLEYLDREHVTRRQGKDRVVL</sequence>
<dbReference type="Gene3D" id="1.10.10.2770">
    <property type="match status" value="1"/>
</dbReference>
<dbReference type="Pfam" id="PF25461">
    <property type="entry name" value="Beta-barrel_SelB"/>
    <property type="match status" value="1"/>
</dbReference>
<evidence type="ECO:0000259" key="6">
    <source>
        <dbReference type="PROSITE" id="PS51722"/>
    </source>
</evidence>
<dbReference type="PANTHER" id="PTHR43721">
    <property type="entry name" value="ELONGATION FACTOR TU-RELATED"/>
    <property type="match status" value="1"/>
</dbReference>
<dbReference type="InterPro" id="IPR057335">
    <property type="entry name" value="Beta-barrel_SelB"/>
</dbReference>
<dbReference type="NCBIfam" id="TIGR00231">
    <property type="entry name" value="small_GTP"/>
    <property type="match status" value="1"/>
</dbReference>
<feature type="domain" description="Tr-type G" evidence="6">
    <location>
        <begin position="19"/>
        <end position="194"/>
    </location>
</feature>
<dbReference type="PRINTS" id="PR00315">
    <property type="entry name" value="ELONGATNFCT"/>
</dbReference>
<dbReference type="Pfam" id="PF00009">
    <property type="entry name" value="GTP_EFTU"/>
    <property type="match status" value="1"/>
</dbReference>
<dbReference type="InterPro" id="IPR009001">
    <property type="entry name" value="Transl_elong_EF1A/Init_IF2_C"/>
</dbReference>
<protein>
    <submittedName>
        <fullName evidence="7">Selenocysteine-specific translation elongation factor</fullName>
    </submittedName>
</protein>
<dbReference type="CDD" id="cd04171">
    <property type="entry name" value="SelB"/>
    <property type="match status" value="1"/>
</dbReference>
<dbReference type="PANTHER" id="PTHR43721:SF22">
    <property type="entry name" value="ELONGATION FACTOR TU, MITOCHONDRIAL"/>
    <property type="match status" value="1"/>
</dbReference>
<dbReference type="InterPro" id="IPR027417">
    <property type="entry name" value="P-loop_NTPase"/>
</dbReference>